<comment type="caution">
    <text evidence="3">The sequence shown here is derived from an EMBL/GenBank/DDBJ whole genome shotgun (WGS) entry which is preliminary data.</text>
</comment>
<feature type="compositionally biased region" description="Polar residues" evidence="1">
    <location>
        <begin position="276"/>
        <end position="288"/>
    </location>
</feature>
<name>A0AAN7YFD8_9EURO</name>
<gene>
    <name evidence="3" type="ORF">LTR05_006191</name>
</gene>
<feature type="domain" description="DUF2293" evidence="2">
    <location>
        <begin position="99"/>
        <end position="182"/>
    </location>
</feature>
<evidence type="ECO:0000313" key="3">
    <source>
        <dbReference type="EMBL" id="KAK5083687.1"/>
    </source>
</evidence>
<dbReference type="Proteomes" id="UP001309876">
    <property type="component" value="Unassembled WGS sequence"/>
</dbReference>
<dbReference type="Pfam" id="PF10056">
    <property type="entry name" value="DUF2293"/>
    <property type="match status" value="1"/>
</dbReference>
<proteinExistence type="predicted"/>
<dbReference type="EMBL" id="JAVRRJ010000006">
    <property type="protein sequence ID" value="KAK5083687.1"/>
    <property type="molecule type" value="Genomic_DNA"/>
</dbReference>
<dbReference type="PANTHER" id="PTHR38113">
    <property type="match status" value="1"/>
</dbReference>
<reference evidence="3 4" key="1">
    <citation type="submission" date="2023-08" db="EMBL/GenBank/DDBJ databases">
        <title>Black Yeasts Isolated from many extreme environments.</title>
        <authorList>
            <person name="Coleine C."/>
            <person name="Stajich J.E."/>
            <person name="Selbmann L."/>
        </authorList>
    </citation>
    <scope>NUCLEOTIDE SEQUENCE [LARGE SCALE GENOMIC DNA]</scope>
    <source>
        <strain evidence="3 4">CCFEE 5910</strain>
    </source>
</reference>
<organism evidence="3 4">
    <name type="scientific">Lithohypha guttulata</name>
    <dbReference type="NCBI Taxonomy" id="1690604"/>
    <lineage>
        <taxon>Eukaryota</taxon>
        <taxon>Fungi</taxon>
        <taxon>Dikarya</taxon>
        <taxon>Ascomycota</taxon>
        <taxon>Pezizomycotina</taxon>
        <taxon>Eurotiomycetes</taxon>
        <taxon>Chaetothyriomycetidae</taxon>
        <taxon>Chaetothyriales</taxon>
        <taxon>Trichomeriaceae</taxon>
        <taxon>Lithohypha</taxon>
    </lineage>
</organism>
<dbReference type="AlphaFoldDB" id="A0AAN7YFD8"/>
<evidence type="ECO:0000256" key="1">
    <source>
        <dbReference type="SAM" id="MobiDB-lite"/>
    </source>
</evidence>
<evidence type="ECO:0000259" key="2">
    <source>
        <dbReference type="Pfam" id="PF10056"/>
    </source>
</evidence>
<dbReference type="InterPro" id="IPR018744">
    <property type="entry name" value="DUF2293"/>
</dbReference>
<accession>A0AAN7YFD8</accession>
<keyword evidence="4" id="KW-1185">Reference proteome</keyword>
<sequence>MATSTPQELAVSPSTPMPKGYSFVKKGDVYVTKNCRKLTHDSGSQVYIVQSEKKTTLGIRVPRTIHNQVLTLNTATKAARTAAVAKKDEALETKTCAELLRLYHRIPKERIAMILKHTLKKNSGRVGRNKELSLTEVVDLAVRAHIRHKFTEYDAMLAKGVSREQARQRIQKIVDTMATSWGRTVKKTDRRQLKSTKSTTRVRTLTTKKLAAHPAPKSVVKRPVQTQASTSRPALRSNRVKPQVFGSTDKIVAVPEYIVISSGESESPIELDPLDNYSNSPASQSSTLDDFDWDE</sequence>
<feature type="region of interest" description="Disordered" evidence="1">
    <location>
        <begin position="265"/>
        <end position="295"/>
    </location>
</feature>
<feature type="region of interest" description="Disordered" evidence="1">
    <location>
        <begin position="208"/>
        <end position="242"/>
    </location>
</feature>
<evidence type="ECO:0000313" key="4">
    <source>
        <dbReference type="Proteomes" id="UP001309876"/>
    </source>
</evidence>
<dbReference type="PANTHER" id="PTHR38113:SF2">
    <property type="entry name" value="DUF2293 DOMAIN-CONTAINING PROTEIN"/>
    <property type="match status" value="1"/>
</dbReference>
<protein>
    <recommendedName>
        <fullName evidence="2">DUF2293 domain-containing protein</fullName>
    </recommendedName>
</protein>